<dbReference type="EMBL" id="CP111013">
    <property type="protein sequence ID" value="WAQ96266.1"/>
    <property type="molecule type" value="Genomic_DNA"/>
</dbReference>
<gene>
    <name evidence="3" type="ORF">MAR_028956</name>
</gene>
<protein>
    <submittedName>
        <fullName evidence="3">DNA2-like protein</fullName>
    </submittedName>
</protein>
<feature type="non-terminal residue" evidence="3">
    <location>
        <position position="221"/>
    </location>
</feature>
<evidence type="ECO:0000313" key="3">
    <source>
        <dbReference type="EMBL" id="WAQ96266.1"/>
    </source>
</evidence>
<evidence type="ECO:0000256" key="1">
    <source>
        <dbReference type="ARBA" id="ARBA00007527"/>
    </source>
</evidence>
<evidence type="ECO:0000313" key="4">
    <source>
        <dbReference type="Proteomes" id="UP001164746"/>
    </source>
</evidence>
<dbReference type="Proteomes" id="UP001164746">
    <property type="component" value="Chromosome 2"/>
</dbReference>
<reference evidence="3" key="1">
    <citation type="submission" date="2022-11" db="EMBL/GenBank/DDBJ databases">
        <title>Centuries of genome instability and evolution in soft-shell clam transmissible cancer (bioRxiv).</title>
        <authorList>
            <person name="Hart S.F.M."/>
            <person name="Yonemitsu M.A."/>
            <person name="Giersch R.M."/>
            <person name="Beal B.F."/>
            <person name="Arriagada G."/>
            <person name="Davis B.W."/>
            <person name="Ostrander E.A."/>
            <person name="Goff S.P."/>
            <person name="Metzger M.J."/>
        </authorList>
    </citation>
    <scope>NUCLEOTIDE SEQUENCE</scope>
    <source>
        <strain evidence="3">MELC-2E11</strain>
        <tissue evidence="3">Siphon/mantle</tissue>
    </source>
</reference>
<dbReference type="Pfam" id="PF03265">
    <property type="entry name" value="DNase_II"/>
    <property type="match status" value="1"/>
</dbReference>
<dbReference type="InterPro" id="IPR004947">
    <property type="entry name" value="DNase_II"/>
</dbReference>
<sequence>VLGFDKETGFWLVQSTPKFPPVRNDGYSYQNTKYAQSFLCISMATSKNLNEIGKQLQYNWPLIYDKNLPKEFADKYGDFKTALKGKHVNDPPWYRQTKLVSLAGVTFTSFAKYSEWGKDLYADWLAPSFKDSLRVMNIVAMGFDAIGYEFTSTQDHSKWAITDSSKLAWVCIGDINRQEPQMKRPGGTVCFQHKVVWKAFNDLVKKIEPCNDHNNSILPDF</sequence>
<dbReference type="PANTHER" id="PTHR10858">
    <property type="entry name" value="DEOXYRIBONUCLEASE II"/>
    <property type="match status" value="1"/>
</dbReference>
<dbReference type="PANTHER" id="PTHR10858:SF30">
    <property type="entry name" value="CELL-DEATH-RELATED NUCLEASE 7"/>
    <property type="match status" value="1"/>
</dbReference>
<evidence type="ECO:0000256" key="2">
    <source>
        <dbReference type="ARBA" id="ARBA00022801"/>
    </source>
</evidence>
<organism evidence="3 4">
    <name type="scientific">Mya arenaria</name>
    <name type="common">Soft-shell clam</name>
    <dbReference type="NCBI Taxonomy" id="6604"/>
    <lineage>
        <taxon>Eukaryota</taxon>
        <taxon>Metazoa</taxon>
        <taxon>Spiralia</taxon>
        <taxon>Lophotrochozoa</taxon>
        <taxon>Mollusca</taxon>
        <taxon>Bivalvia</taxon>
        <taxon>Autobranchia</taxon>
        <taxon>Heteroconchia</taxon>
        <taxon>Euheterodonta</taxon>
        <taxon>Imparidentia</taxon>
        <taxon>Neoheterodontei</taxon>
        <taxon>Myida</taxon>
        <taxon>Myoidea</taxon>
        <taxon>Myidae</taxon>
        <taxon>Mya</taxon>
    </lineage>
</organism>
<name>A0ABY7DH15_MYAAR</name>
<accession>A0ABY7DH15</accession>
<dbReference type="CDD" id="cd09121">
    <property type="entry name" value="PLDc_DNaseII_2"/>
    <property type="match status" value="1"/>
</dbReference>
<keyword evidence="2" id="KW-0378">Hydrolase</keyword>
<comment type="similarity">
    <text evidence="1">Belongs to the DNase II family.</text>
</comment>
<keyword evidence="4" id="KW-1185">Reference proteome</keyword>
<proteinExistence type="inferred from homology"/>